<organism evidence="2 3">
    <name type="scientific">Cylindrotheca closterium</name>
    <dbReference type="NCBI Taxonomy" id="2856"/>
    <lineage>
        <taxon>Eukaryota</taxon>
        <taxon>Sar</taxon>
        <taxon>Stramenopiles</taxon>
        <taxon>Ochrophyta</taxon>
        <taxon>Bacillariophyta</taxon>
        <taxon>Bacillariophyceae</taxon>
        <taxon>Bacillariophycidae</taxon>
        <taxon>Bacillariales</taxon>
        <taxon>Bacillariaceae</taxon>
        <taxon>Cylindrotheca</taxon>
    </lineage>
</organism>
<keyword evidence="3" id="KW-1185">Reference proteome</keyword>
<feature type="compositionally biased region" description="Polar residues" evidence="1">
    <location>
        <begin position="84"/>
        <end position="95"/>
    </location>
</feature>
<feature type="region of interest" description="Disordered" evidence="1">
    <location>
        <begin position="76"/>
        <end position="95"/>
    </location>
</feature>
<evidence type="ECO:0000313" key="3">
    <source>
        <dbReference type="Proteomes" id="UP001295423"/>
    </source>
</evidence>
<name>A0AAD2FI15_9STRA</name>
<accession>A0AAD2FI15</accession>
<comment type="caution">
    <text evidence="2">The sequence shown here is derived from an EMBL/GenBank/DDBJ whole genome shotgun (WGS) entry which is preliminary data.</text>
</comment>
<evidence type="ECO:0000256" key="1">
    <source>
        <dbReference type="SAM" id="MobiDB-lite"/>
    </source>
</evidence>
<evidence type="ECO:0000313" key="2">
    <source>
        <dbReference type="EMBL" id="CAJ1933298.1"/>
    </source>
</evidence>
<protein>
    <submittedName>
        <fullName evidence="2">Uncharacterized protein</fullName>
    </submittedName>
</protein>
<reference evidence="2" key="1">
    <citation type="submission" date="2023-08" db="EMBL/GenBank/DDBJ databases">
        <authorList>
            <person name="Audoor S."/>
            <person name="Bilcke G."/>
        </authorList>
    </citation>
    <scope>NUCLEOTIDE SEQUENCE</scope>
</reference>
<dbReference type="EMBL" id="CAKOGP040000258">
    <property type="protein sequence ID" value="CAJ1933298.1"/>
    <property type="molecule type" value="Genomic_DNA"/>
</dbReference>
<dbReference type="AlphaFoldDB" id="A0AAD2FI15"/>
<dbReference type="Proteomes" id="UP001295423">
    <property type="component" value="Unassembled WGS sequence"/>
</dbReference>
<gene>
    <name evidence="2" type="ORF">CYCCA115_LOCUS3247</name>
</gene>
<sequence>MNAYFESLLKSNNMDKSQLILVEDKATMPASELLQQLHRDWDEDESSFSDHGLATTRTSCTSIDISARYKVGLEAEGDSGTMEDLNSSSYCSKVQ</sequence>
<proteinExistence type="predicted"/>